<organism evidence="6">
    <name type="scientific">Paenibacillus ihbetae</name>
    <dbReference type="NCBI Taxonomy" id="1870820"/>
    <lineage>
        <taxon>Bacteria</taxon>
        <taxon>Bacillati</taxon>
        <taxon>Bacillota</taxon>
        <taxon>Bacilli</taxon>
        <taxon>Bacillales</taxon>
        <taxon>Paenibacillaceae</taxon>
        <taxon>Paenibacillus</taxon>
    </lineage>
</organism>
<dbReference type="SUPFAM" id="SSF53649">
    <property type="entry name" value="Alkaline phosphatase-like"/>
    <property type="match status" value="1"/>
</dbReference>
<feature type="domain" description="Metalloenzyme" evidence="5">
    <location>
        <begin position="3"/>
        <end position="380"/>
    </location>
</feature>
<dbReference type="EMBL" id="CP016809">
    <property type="protein sequence ID" value="ANY76177.1"/>
    <property type="molecule type" value="Genomic_DNA"/>
</dbReference>
<reference evidence="6" key="1">
    <citation type="submission" date="2016-08" db="EMBL/GenBank/DDBJ databases">
        <title>Complete Genome Seqeunce of Paenibacillus sp. nov. IHBB 9852 from high altitute lake of Indian trans-Himalayas.</title>
        <authorList>
            <person name="Kiran S."/>
            <person name="Swarnkar M.K."/>
            <person name="Rana A."/>
            <person name="Tewari R."/>
            <person name="Gulati A."/>
        </authorList>
    </citation>
    <scope>NUCLEOTIDE SEQUENCE [LARGE SCALE GENOMIC DNA]</scope>
    <source>
        <strain evidence="6">IHBB 9852</strain>
    </source>
</reference>
<dbReference type="PANTHER" id="PTHR21110">
    <property type="entry name" value="PHOSPHOPENTOMUTASE"/>
    <property type="match status" value="1"/>
</dbReference>
<dbReference type="Gene3D" id="3.40.720.10">
    <property type="entry name" value="Alkaline Phosphatase, subunit A"/>
    <property type="match status" value="1"/>
</dbReference>
<dbReference type="InterPro" id="IPR010045">
    <property type="entry name" value="DeoB"/>
</dbReference>
<accession>A0A1B2E8B6</accession>
<dbReference type="Pfam" id="PF01676">
    <property type="entry name" value="Metalloenzyme"/>
    <property type="match status" value="1"/>
</dbReference>
<evidence type="ECO:0000256" key="1">
    <source>
        <dbReference type="ARBA" id="ARBA00010373"/>
    </source>
</evidence>
<dbReference type="InterPro" id="IPR024052">
    <property type="entry name" value="Phosphopentomutase_DeoB_cap_sf"/>
</dbReference>
<dbReference type="GO" id="GO:0009117">
    <property type="term" value="P:nucleotide metabolic process"/>
    <property type="evidence" value="ECO:0007669"/>
    <property type="project" value="InterPro"/>
</dbReference>
<dbReference type="GO" id="GO:0043094">
    <property type="term" value="P:metabolic compound salvage"/>
    <property type="evidence" value="ECO:0007669"/>
    <property type="project" value="InterPro"/>
</dbReference>
<dbReference type="PANTHER" id="PTHR21110:SF0">
    <property type="entry name" value="PHOSPHOPENTOMUTASE"/>
    <property type="match status" value="1"/>
</dbReference>
<keyword evidence="4" id="KW-0413">Isomerase</keyword>
<dbReference type="AlphaFoldDB" id="A0A1B2E8B6"/>
<dbReference type="InterPro" id="IPR006124">
    <property type="entry name" value="Metalloenzyme"/>
</dbReference>
<evidence type="ECO:0000256" key="2">
    <source>
        <dbReference type="ARBA" id="ARBA00022723"/>
    </source>
</evidence>
<gene>
    <name evidence="6" type="ORF">BBD41_28385</name>
</gene>
<proteinExistence type="inferred from homology"/>
<name>A0A1B2E8B6_9BACL</name>
<dbReference type="GO" id="GO:0008973">
    <property type="term" value="F:phosphopentomutase activity"/>
    <property type="evidence" value="ECO:0007669"/>
    <property type="project" value="InterPro"/>
</dbReference>
<dbReference type="GO" id="GO:0000287">
    <property type="term" value="F:magnesium ion binding"/>
    <property type="evidence" value="ECO:0007669"/>
    <property type="project" value="InterPro"/>
</dbReference>
<evidence type="ECO:0000259" key="5">
    <source>
        <dbReference type="Pfam" id="PF01676"/>
    </source>
</evidence>
<protein>
    <submittedName>
        <fullName evidence="6">Phosphopentomutase</fullName>
    </submittedName>
</protein>
<dbReference type="CDD" id="cd16009">
    <property type="entry name" value="PPM"/>
    <property type="match status" value="1"/>
</dbReference>
<evidence type="ECO:0000256" key="3">
    <source>
        <dbReference type="ARBA" id="ARBA00023211"/>
    </source>
</evidence>
<dbReference type="RefSeq" id="WP_099480137.1">
    <property type="nucleotide sequence ID" value="NZ_CP016809.1"/>
</dbReference>
<evidence type="ECO:0000313" key="6">
    <source>
        <dbReference type="EMBL" id="ANY76177.1"/>
    </source>
</evidence>
<dbReference type="PIRSF" id="PIRSF001491">
    <property type="entry name" value="Ppentomutase"/>
    <property type="match status" value="1"/>
</dbReference>
<comment type="similarity">
    <text evidence="1">Belongs to the phosphopentomutase family.</text>
</comment>
<dbReference type="KEGG" id="pib:BBD41_28385"/>
<sequence length="397" mass="43477">MGKLSLLVLDGFGIGAMRDCRTLKPEDVDAHTYNHIRETVPLTIPVLYRLGLGKLVDDAGEPLGAYGRSNLAHYGADTFMGHQELMGSKPGMPAQRLMSEIGPRIRSALEAAGYRVELPIAEATVLLVEGAVVVGDNLESQLGNIINVVGDLNKLPFEEVVKIGKVVRAHVETSRVIVFGNKKTDIDTILSVVRERHPGQWGVDAPKANVYGEGYQVVHLGYGVDFEKQFAYMAEECGLPVYRIGKTADVIQAGGFGDPVVETKDVLATYRRKYLEAEENAIFLVNVQETDLAGHKEDCQWYKEVLEASDRFLETFIPEMGEDDMLIITADHGNDPTIGHSNHTREQTPILIVGKQIQPVSIGERSTMADIAATMAEYAGIGAPEYGTSFLPLILKR</sequence>
<keyword evidence="2" id="KW-0479">Metal-binding</keyword>
<dbReference type="InterPro" id="IPR017850">
    <property type="entry name" value="Alkaline_phosphatase_core_sf"/>
</dbReference>
<evidence type="ECO:0000256" key="4">
    <source>
        <dbReference type="ARBA" id="ARBA00023235"/>
    </source>
</evidence>
<keyword evidence="3" id="KW-0464">Manganese</keyword>
<dbReference type="GO" id="GO:0005829">
    <property type="term" value="C:cytosol"/>
    <property type="evidence" value="ECO:0007669"/>
    <property type="project" value="TreeGrafter"/>
</dbReference>
<dbReference type="Gene3D" id="3.30.70.1250">
    <property type="entry name" value="Phosphopentomutase"/>
    <property type="match status" value="1"/>
</dbReference>
<dbReference type="NCBIfam" id="NF009049">
    <property type="entry name" value="PRK12383.1"/>
    <property type="match status" value="1"/>
</dbReference>